<protein>
    <submittedName>
        <fullName evidence="2">Uncharacterized protein</fullName>
    </submittedName>
</protein>
<feature type="compositionally biased region" description="Pro residues" evidence="1">
    <location>
        <begin position="121"/>
        <end position="130"/>
    </location>
</feature>
<comment type="caution">
    <text evidence="2">The sequence shown here is derived from an EMBL/GenBank/DDBJ whole genome shotgun (WGS) entry which is preliminary data.</text>
</comment>
<sequence>MSSSTRRVVSPSPTIVSSCLRRRVVGKTLRPPKSWELISPSEDPEKQKEEDPEEDIPASTSLPMDIDATEDYLQFIEELECRPKNSPIHSAQDSVPDLPEDSSDQRSVSHGTPSYDLSGVWPPPSLDLSL</sequence>
<dbReference type="Proteomes" id="UP001341840">
    <property type="component" value="Unassembled WGS sequence"/>
</dbReference>
<dbReference type="EMBL" id="JASCZI010183394">
    <property type="protein sequence ID" value="MED6189349.1"/>
    <property type="molecule type" value="Genomic_DNA"/>
</dbReference>
<gene>
    <name evidence="2" type="ORF">PIB30_095129</name>
</gene>
<keyword evidence="3" id="KW-1185">Reference proteome</keyword>
<organism evidence="2 3">
    <name type="scientific">Stylosanthes scabra</name>
    <dbReference type="NCBI Taxonomy" id="79078"/>
    <lineage>
        <taxon>Eukaryota</taxon>
        <taxon>Viridiplantae</taxon>
        <taxon>Streptophyta</taxon>
        <taxon>Embryophyta</taxon>
        <taxon>Tracheophyta</taxon>
        <taxon>Spermatophyta</taxon>
        <taxon>Magnoliopsida</taxon>
        <taxon>eudicotyledons</taxon>
        <taxon>Gunneridae</taxon>
        <taxon>Pentapetalae</taxon>
        <taxon>rosids</taxon>
        <taxon>fabids</taxon>
        <taxon>Fabales</taxon>
        <taxon>Fabaceae</taxon>
        <taxon>Papilionoideae</taxon>
        <taxon>50 kb inversion clade</taxon>
        <taxon>dalbergioids sensu lato</taxon>
        <taxon>Dalbergieae</taxon>
        <taxon>Pterocarpus clade</taxon>
        <taxon>Stylosanthes</taxon>
    </lineage>
</organism>
<reference evidence="2 3" key="1">
    <citation type="journal article" date="2023" name="Plants (Basel)">
        <title>Bridging the Gap: Combining Genomics and Transcriptomics Approaches to Understand Stylosanthes scabra, an Orphan Legume from the Brazilian Caatinga.</title>
        <authorList>
            <person name="Ferreira-Neto J.R.C."/>
            <person name="da Silva M.D."/>
            <person name="Binneck E."/>
            <person name="de Melo N.F."/>
            <person name="da Silva R.H."/>
            <person name="de Melo A.L.T.M."/>
            <person name="Pandolfi V."/>
            <person name="Bustamante F.O."/>
            <person name="Brasileiro-Vidal A.C."/>
            <person name="Benko-Iseppon A.M."/>
        </authorList>
    </citation>
    <scope>NUCLEOTIDE SEQUENCE [LARGE SCALE GENOMIC DNA]</scope>
    <source>
        <tissue evidence="2">Leaves</tissue>
    </source>
</reference>
<evidence type="ECO:0000313" key="2">
    <source>
        <dbReference type="EMBL" id="MED6189349.1"/>
    </source>
</evidence>
<evidence type="ECO:0000313" key="3">
    <source>
        <dbReference type="Proteomes" id="UP001341840"/>
    </source>
</evidence>
<name>A0ABU6WTW6_9FABA</name>
<proteinExistence type="predicted"/>
<feature type="region of interest" description="Disordered" evidence="1">
    <location>
        <begin position="83"/>
        <end position="130"/>
    </location>
</feature>
<feature type="region of interest" description="Disordered" evidence="1">
    <location>
        <begin position="31"/>
        <end position="65"/>
    </location>
</feature>
<dbReference type="PROSITE" id="PS51257">
    <property type="entry name" value="PROKAR_LIPOPROTEIN"/>
    <property type="match status" value="1"/>
</dbReference>
<evidence type="ECO:0000256" key="1">
    <source>
        <dbReference type="SAM" id="MobiDB-lite"/>
    </source>
</evidence>
<accession>A0ABU6WTW6</accession>